<protein>
    <submittedName>
        <fullName evidence="10">Tr-type G domain-containing protein</fullName>
    </submittedName>
</protein>
<dbReference type="InterPro" id="IPR009000">
    <property type="entry name" value="Transl_B-barrel_sf"/>
</dbReference>
<dbReference type="Pfam" id="PF22042">
    <property type="entry name" value="EF-G_D2"/>
    <property type="match status" value="1"/>
</dbReference>
<accession>A0A914W9S4</accession>
<dbReference type="WBParaSite" id="PSAMB.scaffold3552size17837.g21806.t1">
    <property type="protein sequence ID" value="PSAMB.scaffold3552size17837.g21806.t1"/>
    <property type="gene ID" value="PSAMB.scaffold3552size17837.g21806"/>
</dbReference>
<evidence type="ECO:0000256" key="3">
    <source>
        <dbReference type="ARBA" id="ARBA00022741"/>
    </source>
</evidence>
<dbReference type="InterPro" id="IPR053905">
    <property type="entry name" value="EF-G-like_DII"/>
</dbReference>
<dbReference type="InterPro" id="IPR000795">
    <property type="entry name" value="T_Tr_GTP-bd_dom"/>
</dbReference>
<comment type="function">
    <text evidence="6">One of the essential components for the initiation of protein synthesis. Protects formylmethionyl-tRNA from spontaneous hydrolysis and promotes its binding to the 30S ribosomal subunits. Also involved in the hydrolysis of GTP during the formation of the 70S ribosomal complex.</text>
</comment>
<dbReference type="SUPFAM" id="SSF52540">
    <property type="entry name" value="P-loop containing nucleoside triphosphate hydrolases"/>
    <property type="match status" value="1"/>
</dbReference>
<evidence type="ECO:0000313" key="10">
    <source>
        <dbReference type="WBParaSite" id="PSAMB.scaffold3552size17837.g21806.t1"/>
    </source>
</evidence>
<dbReference type="Gene3D" id="3.40.50.10050">
    <property type="entry name" value="Translation initiation factor IF- 2, domain 3"/>
    <property type="match status" value="1"/>
</dbReference>
<dbReference type="Gene3D" id="2.40.30.10">
    <property type="entry name" value="Translation factors"/>
    <property type="match status" value="2"/>
</dbReference>
<evidence type="ECO:0000256" key="6">
    <source>
        <dbReference type="ARBA" id="ARBA00025162"/>
    </source>
</evidence>
<comment type="similarity">
    <text evidence="1">Belongs to the TRAFAC class translation factor GTPase superfamily. Classic translation factor GTPase family. IF-2 subfamily.</text>
</comment>
<dbReference type="Pfam" id="PF11987">
    <property type="entry name" value="IF-2"/>
    <property type="match status" value="1"/>
</dbReference>
<dbReference type="GO" id="GO:0005737">
    <property type="term" value="C:cytoplasm"/>
    <property type="evidence" value="ECO:0007669"/>
    <property type="project" value="TreeGrafter"/>
</dbReference>
<dbReference type="GO" id="GO:0003924">
    <property type="term" value="F:GTPase activity"/>
    <property type="evidence" value="ECO:0007669"/>
    <property type="project" value="InterPro"/>
</dbReference>
<dbReference type="FunFam" id="3.40.50.300:FF:000019">
    <property type="entry name" value="Translation initiation factor IF-2"/>
    <property type="match status" value="1"/>
</dbReference>
<evidence type="ECO:0000256" key="7">
    <source>
        <dbReference type="SAM" id="MobiDB-lite"/>
    </source>
</evidence>
<keyword evidence="4" id="KW-0648">Protein biosynthesis</keyword>
<dbReference type="CDD" id="cd01887">
    <property type="entry name" value="IF2_eIF5B"/>
    <property type="match status" value="1"/>
</dbReference>
<evidence type="ECO:0000256" key="4">
    <source>
        <dbReference type="ARBA" id="ARBA00022917"/>
    </source>
</evidence>
<dbReference type="NCBIfam" id="TIGR00231">
    <property type="entry name" value="small_GTP"/>
    <property type="match status" value="1"/>
</dbReference>
<feature type="domain" description="Tr-type G" evidence="8">
    <location>
        <begin position="123"/>
        <end position="294"/>
    </location>
</feature>
<dbReference type="PROSITE" id="PS51722">
    <property type="entry name" value="G_TR_2"/>
    <property type="match status" value="1"/>
</dbReference>
<dbReference type="FunFam" id="3.40.50.10050:FF:000001">
    <property type="entry name" value="Translation initiation factor IF-2"/>
    <property type="match status" value="1"/>
</dbReference>
<evidence type="ECO:0000256" key="1">
    <source>
        <dbReference type="ARBA" id="ARBA00007733"/>
    </source>
</evidence>
<dbReference type="AlphaFoldDB" id="A0A914W9S4"/>
<feature type="region of interest" description="Disordered" evidence="7">
    <location>
        <begin position="100"/>
        <end position="124"/>
    </location>
</feature>
<keyword evidence="5" id="KW-0342">GTP-binding</keyword>
<proteinExistence type="inferred from homology"/>
<evidence type="ECO:0000256" key="2">
    <source>
        <dbReference type="ARBA" id="ARBA00022540"/>
    </source>
</evidence>
<dbReference type="PANTHER" id="PTHR43381">
    <property type="entry name" value="TRANSLATION INITIATION FACTOR IF-2-RELATED"/>
    <property type="match status" value="1"/>
</dbReference>
<dbReference type="CDD" id="cd03702">
    <property type="entry name" value="IF2_mtIF2_II"/>
    <property type="match status" value="1"/>
</dbReference>
<evidence type="ECO:0000313" key="9">
    <source>
        <dbReference type="Proteomes" id="UP000887566"/>
    </source>
</evidence>
<dbReference type="InterPro" id="IPR044145">
    <property type="entry name" value="IF2_II"/>
</dbReference>
<reference evidence="10" key="1">
    <citation type="submission" date="2022-11" db="UniProtKB">
        <authorList>
            <consortium name="WormBaseParasite"/>
        </authorList>
    </citation>
    <scope>IDENTIFICATION</scope>
</reference>
<dbReference type="Proteomes" id="UP000887566">
    <property type="component" value="Unplaced"/>
</dbReference>
<dbReference type="InterPro" id="IPR015760">
    <property type="entry name" value="TIF_IF2"/>
</dbReference>
<organism evidence="9 10">
    <name type="scientific">Plectus sambesii</name>
    <dbReference type="NCBI Taxonomy" id="2011161"/>
    <lineage>
        <taxon>Eukaryota</taxon>
        <taxon>Metazoa</taxon>
        <taxon>Ecdysozoa</taxon>
        <taxon>Nematoda</taxon>
        <taxon>Chromadorea</taxon>
        <taxon>Plectida</taxon>
        <taxon>Plectina</taxon>
        <taxon>Plectoidea</taxon>
        <taxon>Plectidae</taxon>
        <taxon>Plectus</taxon>
    </lineage>
</organism>
<dbReference type="SUPFAM" id="SSF50447">
    <property type="entry name" value="Translation proteins"/>
    <property type="match status" value="2"/>
</dbReference>
<dbReference type="Pfam" id="PF00009">
    <property type="entry name" value="GTP_EFTU"/>
    <property type="match status" value="1"/>
</dbReference>
<keyword evidence="9" id="KW-1185">Reference proteome</keyword>
<dbReference type="InterPro" id="IPR023115">
    <property type="entry name" value="TIF_IF2_dom3"/>
</dbReference>
<dbReference type="InterPro" id="IPR005225">
    <property type="entry name" value="Small_GTP-bd"/>
</dbReference>
<name>A0A914W9S4_9BILA</name>
<evidence type="ECO:0000256" key="5">
    <source>
        <dbReference type="ARBA" id="ARBA00023134"/>
    </source>
</evidence>
<dbReference type="PANTHER" id="PTHR43381:SF20">
    <property type="entry name" value="TRANSLATION INITIATION FACTOR IF-2, MITOCHONDRIAL"/>
    <property type="match status" value="1"/>
</dbReference>
<dbReference type="InterPro" id="IPR036925">
    <property type="entry name" value="TIF_IF2_dom3_sf"/>
</dbReference>
<dbReference type="GO" id="GO:0005525">
    <property type="term" value="F:GTP binding"/>
    <property type="evidence" value="ECO:0007669"/>
    <property type="project" value="UniProtKB-KW"/>
</dbReference>
<sequence>MLDKPTRQYKYNKSSQGPIVLKKVKGNKLIVEAYDGITVSELASKMEVDTDSIIEALLDIEKQNQLSSENRELEISLIAQVLAYFKMKLRKVDMPRSVKYGEDKSDDLDAYPQPPPDPKDCKRRSPVVTIMGHVDHGKTTLLDALRHSQIVESEFGGITQHIGAFSVKLPNADARITFLDTPGHAAFASMRQRGANATDIVVLVVAADDGVKEQTIESIRYAKNAQVPILVAVNKCDKPTANPEIAKRGLLEHDVVVEEYGGEVMAVNVSALKKTNLTALQEAIVTQAELMNLKGTWQGASEGLIIESKATLGKGKQSTLLVQRGTVRRGSVLVAGASYCKVRSLNDEHGRNVPEAGPSTPVEVTGWRGELPSAGEYVIQVENENRAQQVVAYRESKLKELKAEEELGAISEQRAAQRQEYQQLVRMKLAAGVRRKGRFTTEVRRVSEHTVNTDPKVALLLKGDVDGSVEAIMEVIDTYKSDRCRLEVVDFGVGPPTEVDIANAAEFGAIIYCFNLPVPGAIKKLADEKKVTIIHFNIIYRLIEHLKGALTAQLPAVKAERRLGDGTVLKEFLISDRERKKQPVAGCAVEAGVFNRKARVRFSRGGTIYYDGEMESMKHEKEVVLTADAGVEIGIAIEDKSVRFEDGDTVECYELFDEVQAIDWAPRGF</sequence>
<dbReference type="Gene3D" id="3.40.50.300">
    <property type="entry name" value="P-loop containing nucleotide triphosphate hydrolases"/>
    <property type="match status" value="1"/>
</dbReference>
<keyword evidence="3" id="KW-0547">Nucleotide-binding</keyword>
<dbReference type="InterPro" id="IPR027417">
    <property type="entry name" value="P-loop_NTPase"/>
</dbReference>
<evidence type="ECO:0000259" key="8">
    <source>
        <dbReference type="PROSITE" id="PS51722"/>
    </source>
</evidence>
<keyword evidence="2" id="KW-0396">Initiation factor</keyword>
<dbReference type="GO" id="GO:0003743">
    <property type="term" value="F:translation initiation factor activity"/>
    <property type="evidence" value="ECO:0007669"/>
    <property type="project" value="UniProtKB-KW"/>
</dbReference>
<dbReference type="SUPFAM" id="SSF52156">
    <property type="entry name" value="Initiation factor IF2/eIF5b, domain 3"/>
    <property type="match status" value="1"/>
</dbReference>